<evidence type="ECO:0000313" key="2">
    <source>
        <dbReference type="Proteomes" id="UP000185860"/>
    </source>
</evidence>
<dbReference type="EMBL" id="MRCE01000015">
    <property type="protein sequence ID" value="OKH36707.1"/>
    <property type="molecule type" value="Genomic_DNA"/>
</dbReference>
<proteinExistence type="predicted"/>
<evidence type="ECO:0000313" key="1">
    <source>
        <dbReference type="EMBL" id="OKH36707.1"/>
    </source>
</evidence>
<sequence length="77" mass="8764">METIRQTVEVKSDRKLEINLPDNINPGLFEVVIVLQPIAMRNESQTSLTSFIGAAKGSFSTPEEVDQFIRQERDAWK</sequence>
<dbReference type="OrthoDB" id="464787at2"/>
<gene>
    <name evidence="1" type="ORF">NIES2119_16925</name>
</gene>
<dbReference type="STRING" id="454136.NIES2119_16925"/>
<comment type="caution">
    <text evidence="1">The sequence shown here is derived from an EMBL/GenBank/DDBJ whole genome shotgun (WGS) entry which is preliminary data.</text>
</comment>
<organism evidence="1 2">
    <name type="scientific">[Phormidium ambiguum] IAM M-71</name>
    <dbReference type="NCBI Taxonomy" id="454136"/>
    <lineage>
        <taxon>Bacteria</taxon>
        <taxon>Bacillati</taxon>
        <taxon>Cyanobacteriota</taxon>
        <taxon>Cyanophyceae</taxon>
        <taxon>Oscillatoriophycideae</taxon>
        <taxon>Aerosakkonematales</taxon>
        <taxon>Aerosakkonemataceae</taxon>
        <taxon>Floridanema</taxon>
    </lineage>
</organism>
<protein>
    <submittedName>
        <fullName evidence="1">Uncharacterized protein</fullName>
    </submittedName>
</protein>
<accession>A0A1U7IHZ8</accession>
<dbReference type="AlphaFoldDB" id="A0A1U7IHZ8"/>
<dbReference type="RefSeq" id="WP_073594672.1">
    <property type="nucleotide sequence ID" value="NZ_MRCE01000015.1"/>
</dbReference>
<dbReference type="Proteomes" id="UP000185860">
    <property type="component" value="Unassembled WGS sequence"/>
</dbReference>
<reference evidence="1 2" key="1">
    <citation type="submission" date="2016-11" db="EMBL/GenBank/DDBJ databases">
        <title>Draft Genome Sequences of Nine Cyanobacterial Strains from Diverse Habitats.</title>
        <authorList>
            <person name="Zhu T."/>
            <person name="Hou S."/>
            <person name="Lu X."/>
            <person name="Hess W.R."/>
        </authorList>
    </citation>
    <scope>NUCLEOTIDE SEQUENCE [LARGE SCALE GENOMIC DNA]</scope>
    <source>
        <strain evidence="1 2">IAM M-71</strain>
    </source>
</reference>
<name>A0A1U7IHZ8_9CYAN</name>